<dbReference type="Gene3D" id="2.60.40.10">
    <property type="entry name" value="Immunoglobulins"/>
    <property type="match status" value="2"/>
</dbReference>
<feature type="domain" description="Alpha-galactosidase NEW3" evidence="2">
    <location>
        <begin position="182"/>
        <end position="250"/>
    </location>
</feature>
<sequence>MEKAIAMNAQRRNHRMRLWAAVCLAAVLFLFLFWNSMGPVWAAGGLELSTDYPGITVKPGESLDIAINVDNATGSGQDVDLSIGSLPEGWDGYLQGGSYEVNRVHARTGEAGAQVTLHLTIPDELEEGTYQARVDASAGEGISDSLTLSFAVNEVNAGQGTFSSEYPEQEGTSDTGFSFSTTLINNGLTSRSYSLSSNAPAGWQVTFTPSGESATVAGIEVDPSASQGLTVAVTPPAGVAAGEYEISLSAVSAEETLSTDLKVVITGTYGVSLGTPDGRLSFDAHAGQESDVTLNVTNTGNVDLQNVSINSSLPSDWTVTYNDLEENVIESIPAGSTVQVIAHVKPGSDAITGDYVASFTAQTDEAGSTAEFRVSVKTGTLWGLVAVLIILAVAAGLGYVFHKYGRR</sequence>
<proteinExistence type="predicted"/>
<dbReference type="AlphaFoldDB" id="A0A9D2MQ00"/>
<dbReference type="Proteomes" id="UP000886883">
    <property type="component" value="Unassembled WGS sequence"/>
</dbReference>
<keyword evidence="1" id="KW-0472">Membrane</keyword>
<keyword evidence="1" id="KW-1133">Transmembrane helix</keyword>
<dbReference type="Pfam" id="PF10633">
    <property type="entry name" value="NPCBM_assoc"/>
    <property type="match status" value="2"/>
</dbReference>
<feature type="domain" description="Alpha-galactosidase NEW3" evidence="2">
    <location>
        <begin position="285"/>
        <end position="362"/>
    </location>
</feature>
<accession>A0A9D2MQ00</accession>
<keyword evidence="1" id="KW-0812">Transmembrane</keyword>
<evidence type="ECO:0000313" key="4">
    <source>
        <dbReference type="Proteomes" id="UP000886883"/>
    </source>
</evidence>
<name>A0A9D2MQ00_9FIRM</name>
<gene>
    <name evidence="3" type="ORF">H9763_03810</name>
</gene>
<reference evidence="3" key="1">
    <citation type="journal article" date="2021" name="PeerJ">
        <title>Extensive microbial diversity within the chicken gut microbiome revealed by metagenomics and culture.</title>
        <authorList>
            <person name="Gilroy R."/>
            <person name="Ravi A."/>
            <person name="Getino M."/>
            <person name="Pursley I."/>
            <person name="Horton D.L."/>
            <person name="Alikhan N.F."/>
            <person name="Baker D."/>
            <person name="Gharbi K."/>
            <person name="Hall N."/>
            <person name="Watson M."/>
            <person name="Adriaenssens E.M."/>
            <person name="Foster-Nyarko E."/>
            <person name="Jarju S."/>
            <person name="Secka A."/>
            <person name="Antonio M."/>
            <person name="Oren A."/>
            <person name="Chaudhuri R.R."/>
            <person name="La Ragione R."/>
            <person name="Hildebrand F."/>
            <person name="Pallen M.J."/>
        </authorList>
    </citation>
    <scope>NUCLEOTIDE SEQUENCE</scope>
    <source>
        <strain evidence="3">USAMLcec3-2134</strain>
    </source>
</reference>
<dbReference type="InterPro" id="IPR018905">
    <property type="entry name" value="A-galactase_NEW3"/>
</dbReference>
<evidence type="ECO:0000259" key="2">
    <source>
        <dbReference type="Pfam" id="PF10633"/>
    </source>
</evidence>
<evidence type="ECO:0000256" key="1">
    <source>
        <dbReference type="SAM" id="Phobius"/>
    </source>
</evidence>
<comment type="caution">
    <text evidence="3">The sequence shown here is derived from an EMBL/GenBank/DDBJ whole genome shotgun (WGS) entry which is preliminary data.</text>
</comment>
<protein>
    <recommendedName>
        <fullName evidence="2">Alpha-galactosidase NEW3 domain-containing protein</fullName>
    </recommendedName>
</protein>
<organism evidence="3 4">
    <name type="scientific">Candidatus Eisenbergiella merdigallinarum</name>
    <dbReference type="NCBI Taxonomy" id="2838552"/>
    <lineage>
        <taxon>Bacteria</taxon>
        <taxon>Bacillati</taxon>
        <taxon>Bacillota</taxon>
        <taxon>Clostridia</taxon>
        <taxon>Lachnospirales</taxon>
        <taxon>Lachnospiraceae</taxon>
        <taxon>Eisenbergiella</taxon>
    </lineage>
</organism>
<dbReference type="InterPro" id="IPR013783">
    <property type="entry name" value="Ig-like_fold"/>
</dbReference>
<feature type="transmembrane region" description="Helical" evidence="1">
    <location>
        <begin position="381"/>
        <end position="401"/>
    </location>
</feature>
<evidence type="ECO:0000313" key="3">
    <source>
        <dbReference type="EMBL" id="HJB90579.1"/>
    </source>
</evidence>
<reference evidence="3" key="2">
    <citation type="submission" date="2021-04" db="EMBL/GenBank/DDBJ databases">
        <authorList>
            <person name="Gilroy R."/>
        </authorList>
    </citation>
    <scope>NUCLEOTIDE SEQUENCE</scope>
    <source>
        <strain evidence="3">USAMLcec3-2134</strain>
    </source>
</reference>
<dbReference type="EMBL" id="DWXE01000011">
    <property type="protein sequence ID" value="HJB90579.1"/>
    <property type="molecule type" value="Genomic_DNA"/>
</dbReference>
<dbReference type="PANTHER" id="PTHR39198:SF1">
    <property type="entry name" value="ALPHA-GALACTOSIDASE NEW3 DOMAIN-CONTAINING PROTEIN"/>
    <property type="match status" value="1"/>
</dbReference>
<dbReference type="PANTHER" id="PTHR39198">
    <property type="entry name" value="HYPOTHETICAL MEMBRANE PROTEIN, CONSERVED"/>
    <property type="match status" value="1"/>
</dbReference>